<dbReference type="Pfam" id="PF13276">
    <property type="entry name" value="HTH_21"/>
    <property type="match status" value="1"/>
</dbReference>
<name>A0ABV7JMR2_9SPHI</name>
<dbReference type="InterPro" id="IPR001584">
    <property type="entry name" value="Integrase_cat-core"/>
</dbReference>
<proteinExistence type="predicted"/>
<dbReference type="PANTHER" id="PTHR46889">
    <property type="entry name" value="TRANSPOSASE INSF FOR INSERTION SEQUENCE IS3B-RELATED"/>
    <property type="match status" value="1"/>
</dbReference>
<dbReference type="SUPFAM" id="SSF53098">
    <property type="entry name" value="Ribonuclease H-like"/>
    <property type="match status" value="1"/>
</dbReference>
<dbReference type="RefSeq" id="WP_379021452.1">
    <property type="nucleotide sequence ID" value="NZ_JBHRTA010000024.1"/>
</dbReference>
<keyword evidence="3" id="KW-1185">Reference proteome</keyword>
<dbReference type="InterPro" id="IPR048020">
    <property type="entry name" value="Transpos_IS3"/>
</dbReference>
<feature type="domain" description="Integrase catalytic" evidence="1">
    <location>
        <begin position="109"/>
        <end position="280"/>
    </location>
</feature>
<dbReference type="PROSITE" id="PS50994">
    <property type="entry name" value="INTEGRASE"/>
    <property type="match status" value="1"/>
</dbReference>
<evidence type="ECO:0000313" key="2">
    <source>
        <dbReference type="EMBL" id="MFC3197603.1"/>
    </source>
</evidence>
<dbReference type="Proteomes" id="UP001595526">
    <property type="component" value="Unassembled WGS sequence"/>
</dbReference>
<organism evidence="2 3">
    <name type="scientific">Parapedobacter deserti</name>
    <dbReference type="NCBI Taxonomy" id="1912957"/>
    <lineage>
        <taxon>Bacteria</taxon>
        <taxon>Pseudomonadati</taxon>
        <taxon>Bacteroidota</taxon>
        <taxon>Sphingobacteriia</taxon>
        <taxon>Sphingobacteriales</taxon>
        <taxon>Sphingobacteriaceae</taxon>
        <taxon>Parapedobacter</taxon>
    </lineage>
</organism>
<dbReference type="Pfam" id="PF00665">
    <property type="entry name" value="rve"/>
    <property type="match status" value="1"/>
</dbReference>
<evidence type="ECO:0000259" key="1">
    <source>
        <dbReference type="PROSITE" id="PS50994"/>
    </source>
</evidence>
<protein>
    <submittedName>
        <fullName evidence="2">IS3 family transposase</fullName>
    </submittedName>
</protein>
<dbReference type="Gene3D" id="3.30.420.10">
    <property type="entry name" value="Ribonuclease H-like superfamily/Ribonuclease H"/>
    <property type="match status" value="1"/>
</dbReference>
<dbReference type="InterPro" id="IPR025948">
    <property type="entry name" value="HTH-like_dom"/>
</dbReference>
<evidence type="ECO:0000313" key="3">
    <source>
        <dbReference type="Proteomes" id="UP001595526"/>
    </source>
</evidence>
<dbReference type="PANTHER" id="PTHR46889:SF5">
    <property type="entry name" value="INTEGRASE PROTEIN"/>
    <property type="match status" value="1"/>
</dbReference>
<sequence>MSFSVADRRMMVGKGECMCISEQCSLLGIHRSGFYYVPSGESEVNLELMELVDRFFLEHPHTGVVAMCAYLCLREGYAVNVKRIRRLMRLMGLMAVYPGKRLSIPDKGHRKYPYLLRDMVINRNNQVWETDITYIPMKKGFMYMMAVIDVHSRYIVHWSVSNTMDAAWCTRVIREAFELCGAPDIVNTDQGSQYTAYEFQEALSGNGVQISMDGKGRALDNIFIERFWRSLKYEHVYLKPAMEGLELYRGLQVYIDFYNTGRGHESLDHRTPGGSYTPAAA</sequence>
<reference evidence="3" key="1">
    <citation type="journal article" date="2019" name="Int. J. Syst. Evol. Microbiol.">
        <title>The Global Catalogue of Microorganisms (GCM) 10K type strain sequencing project: providing services to taxonomists for standard genome sequencing and annotation.</title>
        <authorList>
            <consortium name="The Broad Institute Genomics Platform"/>
            <consortium name="The Broad Institute Genome Sequencing Center for Infectious Disease"/>
            <person name="Wu L."/>
            <person name="Ma J."/>
        </authorList>
    </citation>
    <scope>NUCLEOTIDE SEQUENCE [LARGE SCALE GENOMIC DNA]</scope>
    <source>
        <strain evidence="3">KCTC 52416</strain>
    </source>
</reference>
<dbReference type="InterPro" id="IPR036397">
    <property type="entry name" value="RNaseH_sf"/>
</dbReference>
<gene>
    <name evidence="2" type="ORF">ACFOET_08265</name>
</gene>
<accession>A0ABV7JMR2</accession>
<dbReference type="EMBL" id="JBHRTA010000024">
    <property type="protein sequence ID" value="MFC3197603.1"/>
    <property type="molecule type" value="Genomic_DNA"/>
</dbReference>
<dbReference type="InterPro" id="IPR012337">
    <property type="entry name" value="RNaseH-like_sf"/>
</dbReference>
<comment type="caution">
    <text evidence="2">The sequence shown here is derived from an EMBL/GenBank/DDBJ whole genome shotgun (WGS) entry which is preliminary data.</text>
</comment>
<dbReference type="InterPro" id="IPR050900">
    <property type="entry name" value="Transposase_IS3/IS150/IS904"/>
</dbReference>
<dbReference type="NCBIfam" id="NF033516">
    <property type="entry name" value="transpos_IS3"/>
    <property type="match status" value="1"/>
</dbReference>